<keyword evidence="6" id="KW-1185">Reference proteome</keyword>
<dbReference type="SMART" id="SM00895">
    <property type="entry name" value="FCD"/>
    <property type="match status" value="1"/>
</dbReference>
<dbReference type="InterPro" id="IPR011711">
    <property type="entry name" value="GntR_C"/>
</dbReference>
<dbReference type="PROSITE" id="PS50949">
    <property type="entry name" value="HTH_GNTR"/>
    <property type="match status" value="1"/>
</dbReference>
<comment type="caution">
    <text evidence="5">The sequence shown here is derived from an EMBL/GenBank/DDBJ whole genome shotgun (WGS) entry which is preliminary data.</text>
</comment>
<accession>A0ABS7YHT0</accession>
<feature type="domain" description="HTH gntR-type" evidence="4">
    <location>
        <begin position="10"/>
        <end position="77"/>
    </location>
</feature>
<evidence type="ECO:0000259" key="4">
    <source>
        <dbReference type="PROSITE" id="PS50949"/>
    </source>
</evidence>
<dbReference type="InterPro" id="IPR036388">
    <property type="entry name" value="WH-like_DNA-bd_sf"/>
</dbReference>
<reference evidence="6" key="1">
    <citation type="submission" date="2023-07" db="EMBL/GenBank/DDBJ databases">
        <title>Molecular identification of indigenous halophilic bacteria isolated from red sea cost, biodegradation of synthetic dyes and assessment of degraded metabolite toxicity.</title>
        <authorList>
            <person name="Chaieb K."/>
            <person name="Altayb H.N."/>
        </authorList>
    </citation>
    <scope>NUCLEOTIDE SEQUENCE [LARGE SCALE GENOMIC DNA]</scope>
    <source>
        <strain evidence="6">K20</strain>
    </source>
</reference>
<dbReference type="InterPro" id="IPR036390">
    <property type="entry name" value="WH_DNA-bd_sf"/>
</dbReference>
<evidence type="ECO:0000256" key="2">
    <source>
        <dbReference type="ARBA" id="ARBA00023125"/>
    </source>
</evidence>
<dbReference type="InterPro" id="IPR000524">
    <property type="entry name" value="Tscrpt_reg_HTH_GntR"/>
</dbReference>
<evidence type="ECO:0000313" key="6">
    <source>
        <dbReference type="Proteomes" id="UP001199044"/>
    </source>
</evidence>
<dbReference type="SUPFAM" id="SSF48008">
    <property type="entry name" value="GntR ligand-binding domain-like"/>
    <property type="match status" value="1"/>
</dbReference>
<keyword evidence="2" id="KW-0238">DNA-binding</keyword>
<organism evidence="5 6">
    <name type="scientific">Vibrio tritonius</name>
    <dbReference type="NCBI Taxonomy" id="1435069"/>
    <lineage>
        <taxon>Bacteria</taxon>
        <taxon>Pseudomonadati</taxon>
        <taxon>Pseudomonadota</taxon>
        <taxon>Gammaproteobacteria</taxon>
        <taxon>Vibrionales</taxon>
        <taxon>Vibrionaceae</taxon>
        <taxon>Vibrio</taxon>
    </lineage>
</organism>
<dbReference type="RefSeq" id="WP_225249655.1">
    <property type="nucleotide sequence ID" value="NZ_JAIWIU010000019.1"/>
</dbReference>
<dbReference type="SMART" id="SM00345">
    <property type="entry name" value="HTH_GNTR"/>
    <property type="match status" value="1"/>
</dbReference>
<dbReference type="SUPFAM" id="SSF46785">
    <property type="entry name" value="Winged helix' DNA-binding domain"/>
    <property type="match status" value="1"/>
</dbReference>
<dbReference type="InterPro" id="IPR008920">
    <property type="entry name" value="TF_FadR/GntR_C"/>
</dbReference>
<protein>
    <submittedName>
        <fullName evidence="5">GntR family transcriptional regulator</fullName>
    </submittedName>
</protein>
<proteinExistence type="predicted"/>
<dbReference type="Gene3D" id="1.10.10.10">
    <property type="entry name" value="Winged helix-like DNA-binding domain superfamily/Winged helix DNA-binding domain"/>
    <property type="match status" value="1"/>
</dbReference>
<sequence>MMNIKPIKLLPAREQVAAELRKAILSNKYKQGDTIALDEVSKSLGVSVTPVREALQLLSADGLIALRPNKGAMVLGITEQYIKEHFELRLILEGEMIRKVCNSQSVDISEIMSAFTAAEVDLEENEARNYSHLNQAFHMAIWNAAGNQRIATLLSTLWNGLSIGLNTTEKEYAIKSIIEHRELLSAIKNKDADRACNLMKEHIERSMRDMLTNLGN</sequence>
<evidence type="ECO:0000256" key="1">
    <source>
        <dbReference type="ARBA" id="ARBA00023015"/>
    </source>
</evidence>
<dbReference type="PANTHER" id="PTHR43537">
    <property type="entry name" value="TRANSCRIPTIONAL REGULATOR, GNTR FAMILY"/>
    <property type="match status" value="1"/>
</dbReference>
<dbReference type="Gene3D" id="1.20.120.530">
    <property type="entry name" value="GntR ligand-binding domain-like"/>
    <property type="match status" value="1"/>
</dbReference>
<dbReference type="EMBL" id="JAIWIU010000019">
    <property type="protein sequence ID" value="MCA2015233.1"/>
    <property type="molecule type" value="Genomic_DNA"/>
</dbReference>
<evidence type="ECO:0000256" key="3">
    <source>
        <dbReference type="ARBA" id="ARBA00023163"/>
    </source>
</evidence>
<keyword evidence="3" id="KW-0804">Transcription</keyword>
<dbReference type="CDD" id="cd07377">
    <property type="entry name" value="WHTH_GntR"/>
    <property type="match status" value="1"/>
</dbReference>
<dbReference type="Pfam" id="PF07729">
    <property type="entry name" value="FCD"/>
    <property type="match status" value="1"/>
</dbReference>
<name>A0ABS7YHT0_9VIBR</name>
<dbReference type="PANTHER" id="PTHR43537:SF45">
    <property type="entry name" value="GNTR FAMILY REGULATORY PROTEIN"/>
    <property type="match status" value="1"/>
</dbReference>
<keyword evidence="1" id="KW-0805">Transcription regulation</keyword>
<dbReference type="Pfam" id="PF00392">
    <property type="entry name" value="GntR"/>
    <property type="match status" value="1"/>
</dbReference>
<dbReference type="Proteomes" id="UP001199044">
    <property type="component" value="Unassembled WGS sequence"/>
</dbReference>
<evidence type="ECO:0000313" key="5">
    <source>
        <dbReference type="EMBL" id="MCA2015233.1"/>
    </source>
</evidence>
<gene>
    <name evidence="5" type="ORF">LDJ79_03865</name>
</gene>